<evidence type="ECO:0000256" key="3">
    <source>
        <dbReference type="ARBA" id="ARBA00022991"/>
    </source>
</evidence>
<organism evidence="7 8">
    <name type="scientific">Ceratopteris richardii</name>
    <name type="common">Triangle waterfern</name>
    <dbReference type="NCBI Taxonomy" id="49495"/>
    <lineage>
        <taxon>Eukaryota</taxon>
        <taxon>Viridiplantae</taxon>
        <taxon>Streptophyta</taxon>
        <taxon>Embryophyta</taxon>
        <taxon>Tracheophyta</taxon>
        <taxon>Polypodiopsida</taxon>
        <taxon>Polypodiidae</taxon>
        <taxon>Polypodiales</taxon>
        <taxon>Pteridineae</taxon>
        <taxon>Pteridaceae</taxon>
        <taxon>Parkerioideae</taxon>
        <taxon>Ceratopteris</taxon>
    </lineage>
</organism>
<evidence type="ECO:0000313" key="7">
    <source>
        <dbReference type="EMBL" id="KAH7422469.1"/>
    </source>
</evidence>
<dbReference type="InterPro" id="IPR013767">
    <property type="entry name" value="PAS_fold"/>
</dbReference>
<keyword evidence="4" id="KW-0675">Receptor</keyword>
<dbReference type="CDD" id="cd00130">
    <property type="entry name" value="PAS"/>
    <property type="match status" value="1"/>
</dbReference>
<dbReference type="Gene3D" id="3.30.450.20">
    <property type="entry name" value="PAS domain"/>
    <property type="match status" value="1"/>
</dbReference>
<dbReference type="NCBIfam" id="TIGR00229">
    <property type="entry name" value="sensory_box"/>
    <property type="match status" value="1"/>
</dbReference>
<name>A0A8T2TPH3_CERRI</name>
<keyword evidence="1" id="KW-0600">Photoreceptor protein</keyword>
<dbReference type="OrthoDB" id="447251at2759"/>
<comment type="caution">
    <text evidence="7">The sequence shown here is derived from an EMBL/GenBank/DDBJ whole genome shotgun (WGS) entry which is preliminary data.</text>
</comment>
<evidence type="ECO:0000256" key="4">
    <source>
        <dbReference type="ARBA" id="ARBA00023170"/>
    </source>
</evidence>
<evidence type="ECO:0000256" key="5">
    <source>
        <dbReference type="SAM" id="MobiDB-lite"/>
    </source>
</evidence>
<accession>A0A8T2TPH3</accession>
<gene>
    <name evidence="7" type="ORF">KP509_12G010200</name>
</gene>
<proteinExistence type="predicted"/>
<feature type="domain" description="PAS" evidence="6">
    <location>
        <begin position="46"/>
        <end position="96"/>
    </location>
</feature>
<dbReference type="SUPFAM" id="SSF55785">
    <property type="entry name" value="PYP-like sensor domain (PAS domain)"/>
    <property type="match status" value="1"/>
</dbReference>
<protein>
    <recommendedName>
        <fullName evidence="6">PAS domain-containing protein</fullName>
    </recommendedName>
</protein>
<feature type="region of interest" description="Disordered" evidence="5">
    <location>
        <begin position="1"/>
        <end position="23"/>
    </location>
</feature>
<keyword evidence="2" id="KW-0716">Sensory transduction</keyword>
<dbReference type="GO" id="GO:0009881">
    <property type="term" value="F:photoreceptor activity"/>
    <property type="evidence" value="ECO:0007669"/>
    <property type="project" value="UniProtKB-KW"/>
</dbReference>
<evidence type="ECO:0000313" key="8">
    <source>
        <dbReference type="Proteomes" id="UP000825935"/>
    </source>
</evidence>
<reference evidence="7" key="1">
    <citation type="submission" date="2021-08" db="EMBL/GenBank/DDBJ databases">
        <title>WGS assembly of Ceratopteris richardii.</title>
        <authorList>
            <person name="Marchant D.B."/>
            <person name="Chen G."/>
            <person name="Jenkins J."/>
            <person name="Shu S."/>
            <person name="Leebens-Mack J."/>
            <person name="Grimwood J."/>
            <person name="Schmutz J."/>
            <person name="Soltis P."/>
            <person name="Soltis D."/>
            <person name="Chen Z.-H."/>
        </authorList>
    </citation>
    <scope>NUCLEOTIDE SEQUENCE</scope>
    <source>
        <strain evidence="7">Whitten #5841</strain>
        <tissue evidence="7">Leaf</tissue>
    </source>
</reference>
<dbReference type="AlphaFoldDB" id="A0A8T2TPH3"/>
<dbReference type="Pfam" id="PF00989">
    <property type="entry name" value="PAS"/>
    <property type="match status" value="1"/>
</dbReference>
<evidence type="ECO:0000256" key="1">
    <source>
        <dbReference type="ARBA" id="ARBA00022543"/>
    </source>
</evidence>
<keyword evidence="8" id="KW-1185">Reference proteome</keyword>
<sequence length="96" mass="10865">MAHAESDFFWDSGSENSDQDFENEDMVEDFKHPNVATLVSSETGQPSRHLEMLLHSTPCGLVVIDALEPDHPIIYVNTVFELITGYKAEEILGRNW</sequence>
<evidence type="ECO:0000256" key="2">
    <source>
        <dbReference type="ARBA" id="ARBA00022606"/>
    </source>
</evidence>
<dbReference type="InterPro" id="IPR000014">
    <property type="entry name" value="PAS"/>
</dbReference>
<dbReference type="InterPro" id="IPR035965">
    <property type="entry name" value="PAS-like_dom_sf"/>
</dbReference>
<dbReference type="PROSITE" id="PS50112">
    <property type="entry name" value="PAS"/>
    <property type="match status" value="1"/>
</dbReference>
<dbReference type="GO" id="GO:0006355">
    <property type="term" value="P:regulation of DNA-templated transcription"/>
    <property type="evidence" value="ECO:0007669"/>
    <property type="project" value="InterPro"/>
</dbReference>
<dbReference type="Proteomes" id="UP000825935">
    <property type="component" value="Chromosome 12"/>
</dbReference>
<keyword evidence="3" id="KW-0157">Chromophore</keyword>
<evidence type="ECO:0000259" key="6">
    <source>
        <dbReference type="PROSITE" id="PS50112"/>
    </source>
</evidence>
<dbReference type="EMBL" id="CM035417">
    <property type="protein sequence ID" value="KAH7422469.1"/>
    <property type="molecule type" value="Genomic_DNA"/>
</dbReference>